<feature type="transmembrane region" description="Helical" evidence="8">
    <location>
        <begin position="25"/>
        <end position="44"/>
    </location>
</feature>
<evidence type="ECO:0000256" key="5">
    <source>
        <dbReference type="ARBA" id="ARBA00022692"/>
    </source>
</evidence>
<evidence type="ECO:0000256" key="4">
    <source>
        <dbReference type="ARBA" id="ARBA00022475"/>
    </source>
</evidence>
<dbReference type="InterPro" id="IPR004669">
    <property type="entry name" value="C4_dicarb_anaerob_car"/>
</dbReference>
<accession>A0A6C2YKS3</accession>
<dbReference type="KEGG" id="tim:GMBLW1_19830"/>
<feature type="transmembrane region" description="Helical" evidence="8">
    <location>
        <begin position="346"/>
        <end position="368"/>
    </location>
</feature>
<keyword evidence="3" id="KW-0813">Transport</keyword>
<dbReference type="InParanoid" id="A0A6C2YKS3"/>
<keyword evidence="4" id="KW-1003">Cell membrane</keyword>
<dbReference type="GO" id="GO:0005886">
    <property type="term" value="C:plasma membrane"/>
    <property type="evidence" value="ECO:0007669"/>
    <property type="project" value="UniProtKB-SubCell"/>
</dbReference>
<dbReference type="FunCoup" id="A0A6C2YKS3">
    <property type="interactions" value="104"/>
</dbReference>
<evidence type="ECO:0000256" key="3">
    <source>
        <dbReference type="ARBA" id="ARBA00022448"/>
    </source>
</evidence>
<comment type="similarity">
    <text evidence="2">Belongs to the DcuC/DcuD transporter (TC 2.A.61) family.</text>
</comment>
<dbReference type="PANTHER" id="PTHR42002">
    <property type="entry name" value="ANAEROBIC C4-DICARBOXYLATE TRANSPORTER DCUC-RELATED"/>
    <property type="match status" value="1"/>
</dbReference>
<feature type="transmembrane region" description="Helical" evidence="8">
    <location>
        <begin position="92"/>
        <end position="111"/>
    </location>
</feature>
<dbReference type="PANTHER" id="PTHR42002:SF2">
    <property type="entry name" value="ANAEROBIC C4-DICARBOXYLATE TRANSPORTER DCUC-RELATED"/>
    <property type="match status" value="1"/>
</dbReference>
<proteinExistence type="inferred from homology"/>
<evidence type="ECO:0000313" key="9">
    <source>
        <dbReference type="EMBL" id="VIP01977.1"/>
    </source>
</evidence>
<dbReference type="EMBL" id="LR593887">
    <property type="protein sequence ID" value="VTS00018.1"/>
    <property type="molecule type" value="Genomic_DNA"/>
</dbReference>
<dbReference type="AlphaFoldDB" id="A0A6C2YKS3"/>
<reference evidence="9" key="1">
    <citation type="submission" date="2019-04" db="EMBL/GenBank/DDBJ databases">
        <authorList>
            <consortium name="Science for Life Laboratories"/>
        </authorList>
    </citation>
    <scope>NUCLEOTIDE SEQUENCE</scope>
    <source>
        <strain evidence="9">MBLW1</strain>
    </source>
</reference>
<gene>
    <name evidence="9" type="ORF">GMBLW1_19830</name>
</gene>
<dbReference type="Pfam" id="PF03606">
    <property type="entry name" value="DcuC"/>
    <property type="match status" value="1"/>
</dbReference>
<evidence type="ECO:0008006" key="11">
    <source>
        <dbReference type="Google" id="ProtNLM"/>
    </source>
</evidence>
<dbReference type="Proteomes" id="UP000464378">
    <property type="component" value="Chromosome"/>
</dbReference>
<dbReference type="GO" id="GO:0015556">
    <property type="term" value="F:C4-dicarboxylate transmembrane transporter activity"/>
    <property type="evidence" value="ECO:0007669"/>
    <property type="project" value="InterPro"/>
</dbReference>
<feature type="transmembrane region" description="Helical" evidence="8">
    <location>
        <begin position="274"/>
        <end position="293"/>
    </location>
</feature>
<name>A0A6C2YKS3_9BACT</name>
<sequence length="448" mass="47275">MLVVTFGLIGLAVIAILRGVDVRLALFAAALLLATILGQPLLVVQSFLSTFADGQFVVPICTSMGFAYVLKLTGCDQHLVQTLLRPLRHVRFFLIPGILLVGFIVNTPVISQTSTAVCLGPVVVPLMRANGFSPLTIGATLLLGTSIGGELLNPGAPELRTVSVAVGIPSRELVSMMLPLVIPHLLIAFPLFWWMTNRAERKLGLLPRTAPSSTDGVSAEFRINPIRAMIPLVPLGLLFISGPPLNLLPAETLEWIRARIVSPTESPMVFESRMIGLAMLIGTVAAAFSNLAVAKDTMKSFFEGAGYAFTHVISLIVIASTLAKAVQAAGIAEQMHQLVLQFPNVLTPLAAMLTLAFACLTGSGMAATRGLYGFFVEPAQAVGVDPAELGVLVSLAAAAGRTMSPVAAVTIICATMTGTNPFTLMLRVAIPLLVSFTIVVTLRMAGMI</sequence>
<keyword evidence="5 8" id="KW-0812">Transmembrane</keyword>
<protein>
    <recommendedName>
        <fullName evidence="11">TRAP C4-dicarboxylate transport system permease DctM subunit domain-containing protein</fullName>
    </recommendedName>
</protein>
<evidence type="ECO:0000256" key="6">
    <source>
        <dbReference type="ARBA" id="ARBA00022989"/>
    </source>
</evidence>
<dbReference type="NCBIfam" id="NF037994">
    <property type="entry name" value="DcuC_1"/>
    <property type="match status" value="1"/>
</dbReference>
<organism evidence="9">
    <name type="scientific">Tuwongella immobilis</name>
    <dbReference type="NCBI Taxonomy" id="692036"/>
    <lineage>
        <taxon>Bacteria</taxon>
        <taxon>Pseudomonadati</taxon>
        <taxon>Planctomycetota</taxon>
        <taxon>Planctomycetia</taxon>
        <taxon>Gemmatales</taxon>
        <taxon>Gemmataceae</taxon>
        <taxon>Tuwongella</taxon>
    </lineage>
</organism>
<evidence type="ECO:0000256" key="1">
    <source>
        <dbReference type="ARBA" id="ARBA00004651"/>
    </source>
</evidence>
<feature type="transmembrane region" description="Helical" evidence="8">
    <location>
        <begin position="305"/>
        <end position="326"/>
    </location>
</feature>
<comment type="subcellular location">
    <subcellularLocation>
        <location evidence="1">Cell membrane</location>
        <topology evidence="1">Multi-pass membrane protein</topology>
    </subcellularLocation>
</comment>
<keyword evidence="10" id="KW-1185">Reference proteome</keyword>
<feature type="transmembrane region" description="Helical" evidence="8">
    <location>
        <begin position="131"/>
        <end position="152"/>
    </location>
</feature>
<feature type="transmembrane region" description="Helical" evidence="8">
    <location>
        <begin position="173"/>
        <end position="195"/>
    </location>
</feature>
<dbReference type="RefSeq" id="WP_232055988.1">
    <property type="nucleotide sequence ID" value="NZ_LR593887.1"/>
</dbReference>
<dbReference type="InterPro" id="IPR018385">
    <property type="entry name" value="C4_dicarb_anaerob_car-like"/>
</dbReference>
<evidence type="ECO:0000256" key="2">
    <source>
        <dbReference type="ARBA" id="ARBA00005275"/>
    </source>
</evidence>
<keyword evidence="7 8" id="KW-0472">Membrane</keyword>
<dbReference type="EMBL" id="LR586016">
    <property type="protein sequence ID" value="VIP01977.1"/>
    <property type="molecule type" value="Genomic_DNA"/>
</dbReference>
<feature type="transmembrane region" description="Helical" evidence="8">
    <location>
        <begin position="424"/>
        <end position="445"/>
    </location>
</feature>
<evidence type="ECO:0000256" key="8">
    <source>
        <dbReference type="SAM" id="Phobius"/>
    </source>
</evidence>
<evidence type="ECO:0000313" key="10">
    <source>
        <dbReference type="Proteomes" id="UP000464378"/>
    </source>
</evidence>
<keyword evidence="6 8" id="KW-1133">Transmembrane helix</keyword>
<evidence type="ECO:0000256" key="7">
    <source>
        <dbReference type="ARBA" id="ARBA00023136"/>
    </source>
</evidence>